<evidence type="ECO:0000256" key="4">
    <source>
        <dbReference type="ARBA" id="ARBA00071970"/>
    </source>
</evidence>
<feature type="chain" id="PRO_5004320451" description="Basic blue protein" evidence="6">
    <location>
        <begin position="26"/>
        <end position="123"/>
    </location>
</feature>
<keyword evidence="6" id="KW-0732">Signal</keyword>
<dbReference type="PROSITE" id="PS00196">
    <property type="entry name" value="COPPER_BLUE"/>
    <property type="match status" value="1"/>
</dbReference>
<dbReference type="CDD" id="cd11013">
    <property type="entry name" value="Plantacyanin"/>
    <property type="match status" value="1"/>
</dbReference>
<dbReference type="InterPro" id="IPR028871">
    <property type="entry name" value="BlueCu_1_BS"/>
</dbReference>
<organism evidence="8">
    <name type="scientific">Nicotiana alata</name>
    <name type="common">Winged tobacco</name>
    <name type="synonym">Persian tobacco</name>
    <dbReference type="NCBI Taxonomy" id="4087"/>
    <lineage>
        <taxon>Eukaryota</taxon>
        <taxon>Viridiplantae</taxon>
        <taxon>Streptophyta</taxon>
        <taxon>Embryophyta</taxon>
        <taxon>Tracheophyta</taxon>
        <taxon>Spermatophyta</taxon>
        <taxon>Magnoliopsida</taxon>
        <taxon>eudicotyledons</taxon>
        <taxon>Gunneridae</taxon>
        <taxon>Pentapetalae</taxon>
        <taxon>asterids</taxon>
        <taxon>lamiids</taxon>
        <taxon>Solanales</taxon>
        <taxon>Solanaceae</taxon>
        <taxon>Nicotianoideae</taxon>
        <taxon>Nicotianeae</taxon>
        <taxon>Nicotiana</taxon>
    </lineage>
</organism>
<evidence type="ECO:0000256" key="1">
    <source>
        <dbReference type="ARBA" id="ARBA00022723"/>
    </source>
</evidence>
<dbReference type="AlphaFoldDB" id="Q93Y85"/>
<evidence type="ECO:0000256" key="5">
    <source>
        <dbReference type="ARBA" id="ARBA00082491"/>
    </source>
</evidence>
<protein>
    <recommendedName>
        <fullName evidence="4">Basic blue protein</fullName>
    </recommendedName>
    <alternativeName>
        <fullName evidence="5">Plantacyanin</fullName>
    </alternativeName>
</protein>
<proteinExistence type="evidence at transcript level"/>
<dbReference type="PANTHER" id="PTHR33021:SF424">
    <property type="entry name" value="BASIC BLUE PROTEIN"/>
    <property type="match status" value="1"/>
</dbReference>
<name>Q93Y85_NICAL</name>
<evidence type="ECO:0000256" key="2">
    <source>
        <dbReference type="ARBA" id="ARBA00023008"/>
    </source>
</evidence>
<accession>Q93Y85</accession>
<dbReference type="GO" id="GO:0005886">
    <property type="term" value="C:plasma membrane"/>
    <property type="evidence" value="ECO:0007669"/>
    <property type="project" value="TreeGrafter"/>
</dbReference>
<dbReference type="PROSITE" id="PS51485">
    <property type="entry name" value="PHYTOCYANIN"/>
    <property type="match status" value="1"/>
</dbReference>
<keyword evidence="1" id="KW-0479">Metal-binding</keyword>
<dbReference type="Gene3D" id="2.60.40.420">
    <property type="entry name" value="Cupredoxins - blue copper proteins"/>
    <property type="match status" value="1"/>
</dbReference>
<dbReference type="FunFam" id="2.60.40.420:FF:000013">
    <property type="entry name" value="basic blue protein-like"/>
    <property type="match status" value="1"/>
</dbReference>
<dbReference type="SUPFAM" id="SSF49503">
    <property type="entry name" value="Cupredoxins"/>
    <property type="match status" value="1"/>
</dbReference>
<evidence type="ECO:0000256" key="6">
    <source>
        <dbReference type="SAM" id="SignalP"/>
    </source>
</evidence>
<dbReference type="InterPro" id="IPR039391">
    <property type="entry name" value="Phytocyanin-like"/>
</dbReference>
<sequence length="123" mass="13151">MSGKQGSAILWVIFMVLFTIQITNAAIYNVGDGNGWTFGVSNWPNGKNFKAGDVLVFKYPKGVHNVVIVNKANYGTCNASGRTLSSGNDRVTLGKGTYYFICGIPGHCNGGQKISVTAKLTNK</sequence>
<dbReference type="PANTHER" id="PTHR33021">
    <property type="entry name" value="BLUE COPPER PROTEIN"/>
    <property type="match status" value="1"/>
</dbReference>
<keyword evidence="2" id="KW-0186">Copper</keyword>
<dbReference type="EMBL" id="AF172853">
    <property type="protein sequence ID" value="AAK55122.1"/>
    <property type="molecule type" value="mRNA"/>
</dbReference>
<dbReference type="GO" id="GO:0046872">
    <property type="term" value="F:metal ion binding"/>
    <property type="evidence" value="ECO:0007669"/>
    <property type="project" value="UniProtKB-KW"/>
</dbReference>
<evidence type="ECO:0000313" key="8">
    <source>
        <dbReference type="EMBL" id="AAK55122.1"/>
    </source>
</evidence>
<feature type="domain" description="Phytocyanin" evidence="7">
    <location>
        <begin position="26"/>
        <end position="120"/>
    </location>
</feature>
<dbReference type="InterPro" id="IPR041844">
    <property type="entry name" value="Plantacyanin"/>
</dbReference>
<evidence type="ECO:0000256" key="3">
    <source>
        <dbReference type="ARBA" id="ARBA00023157"/>
    </source>
</evidence>
<dbReference type="InterPro" id="IPR003245">
    <property type="entry name" value="Phytocyanin_dom"/>
</dbReference>
<dbReference type="Pfam" id="PF02298">
    <property type="entry name" value="Cu_bind_like"/>
    <property type="match status" value="1"/>
</dbReference>
<dbReference type="InterPro" id="IPR008972">
    <property type="entry name" value="Cupredoxin"/>
</dbReference>
<evidence type="ECO:0000259" key="7">
    <source>
        <dbReference type="PROSITE" id="PS51485"/>
    </source>
</evidence>
<feature type="signal peptide" evidence="6">
    <location>
        <begin position="1"/>
        <end position="25"/>
    </location>
</feature>
<dbReference type="GO" id="GO:0009055">
    <property type="term" value="F:electron transfer activity"/>
    <property type="evidence" value="ECO:0007669"/>
    <property type="project" value="InterPro"/>
</dbReference>
<reference evidence="8" key="1">
    <citation type="submission" date="1999-07" db="EMBL/GenBank/DDBJ databases">
        <title>Stylar proteins from Nicotiana alata bind S-RNase in vitro.</title>
        <authorList>
            <person name="Cruz-Garcia F."/>
            <person name="McClure B.A."/>
        </authorList>
    </citation>
    <scope>NUCLEOTIDE SEQUENCE</scope>
</reference>
<keyword evidence="3" id="KW-1015">Disulfide bond</keyword>